<name>A0AAD9QML8_ACRCE</name>
<sequence length="169" mass="19383">MVVQYVQFCIEDNDSTDKEFRVHCHDNHDSICENFDTLRNVIRDIEEKAESKDITCDAQQRGDLLYDVKKAKDWFAVLSINENLLHTNKAVRPSITEAYLRSGEAGCYYNNFLIAALKDVGQRAGINIRRYDFSEQQHGKDMCDRILCPMKATCKDSVTRATTSHLPVT</sequence>
<dbReference type="EMBL" id="JARQWQ010000023">
    <property type="protein sequence ID" value="KAK2564119.1"/>
    <property type="molecule type" value="Genomic_DNA"/>
</dbReference>
<dbReference type="AlphaFoldDB" id="A0AAD9QML8"/>
<proteinExistence type="predicted"/>
<keyword evidence="2" id="KW-1185">Reference proteome</keyword>
<evidence type="ECO:0000313" key="1">
    <source>
        <dbReference type="EMBL" id="KAK2564119.1"/>
    </source>
</evidence>
<comment type="caution">
    <text evidence="1">The sequence shown here is derived from an EMBL/GenBank/DDBJ whole genome shotgun (WGS) entry which is preliminary data.</text>
</comment>
<reference evidence="1" key="2">
    <citation type="journal article" date="2023" name="Science">
        <title>Genomic signatures of disease resistance in endangered staghorn corals.</title>
        <authorList>
            <person name="Vollmer S.V."/>
            <person name="Selwyn J.D."/>
            <person name="Despard B.A."/>
            <person name="Roesel C.L."/>
        </authorList>
    </citation>
    <scope>NUCLEOTIDE SEQUENCE</scope>
    <source>
        <strain evidence="1">K2</strain>
    </source>
</reference>
<gene>
    <name evidence="1" type="ORF">P5673_012351</name>
</gene>
<accession>A0AAD9QML8</accession>
<dbReference type="Proteomes" id="UP001249851">
    <property type="component" value="Unassembled WGS sequence"/>
</dbReference>
<reference evidence="1" key="1">
    <citation type="journal article" date="2023" name="G3 (Bethesda)">
        <title>Whole genome assembly and annotation of the endangered Caribbean coral Acropora cervicornis.</title>
        <authorList>
            <person name="Selwyn J.D."/>
            <person name="Vollmer S.V."/>
        </authorList>
    </citation>
    <scope>NUCLEOTIDE SEQUENCE</scope>
    <source>
        <strain evidence="1">K2</strain>
    </source>
</reference>
<organism evidence="1 2">
    <name type="scientific">Acropora cervicornis</name>
    <name type="common">Staghorn coral</name>
    <dbReference type="NCBI Taxonomy" id="6130"/>
    <lineage>
        <taxon>Eukaryota</taxon>
        <taxon>Metazoa</taxon>
        <taxon>Cnidaria</taxon>
        <taxon>Anthozoa</taxon>
        <taxon>Hexacorallia</taxon>
        <taxon>Scleractinia</taxon>
        <taxon>Astrocoeniina</taxon>
        <taxon>Acroporidae</taxon>
        <taxon>Acropora</taxon>
    </lineage>
</organism>
<protein>
    <submittedName>
        <fullName evidence="1">Uncharacterized protein</fullName>
    </submittedName>
</protein>
<evidence type="ECO:0000313" key="2">
    <source>
        <dbReference type="Proteomes" id="UP001249851"/>
    </source>
</evidence>